<dbReference type="InterPro" id="IPR036299">
    <property type="entry name" value="Polyketide_synth_docking_sf"/>
</dbReference>
<keyword evidence="4" id="KW-0808">Transferase</keyword>
<dbReference type="InterPro" id="IPR015083">
    <property type="entry name" value="NorB/c/GfsB-D-like_docking"/>
</dbReference>
<evidence type="ECO:0000256" key="6">
    <source>
        <dbReference type="ARBA" id="ARBA00023268"/>
    </source>
</evidence>
<dbReference type="Pfam" id="PF08990">
    <property type="entry name" value="Docking"/>
    <property type="match status" value="1"/>
</dbReference>
<dbReference type="SUPFAM" id="SSF55048">
    <property type="entry name" value="Probable ACP-binding domain of malonyl-CoA ACP transacylase"/>
    <property type="match status" value="1"/>
</dbReference>
<dbReference type="SMART" id="SM00825">
    <property type="entry name" value="PKS_KS"/>
    <property type="match status" value="1"/>
</dbReference>
<feature type="domain" description="Ketosynthase family 3 (KS3)" evidence="10">
    <location>
        <begin position="50"/>
        <end position="468"/>
    </location>
</feature>
<keyword evidence="12" id="KW-1185">Reference proteome</keyword>
<keyword evidence="3" id="KW-0597">Phosphoprotein</keyword>
<sequence>MNSRPTADRTGPAQGPGREGEQKLLQYLKRVTADLAETRQRLAEVEGQEREPLAVVGTACRYPGGADHPEGLWELVREGRDAIGDLPAARGWGIPGGPGALPALKGGFIEDADRFDAALFGISPREALTMDPQQRVLLETVWQALERAGIPPLSLRATRTGVFVGAGSSGYGGGSRPPEGSEGHLMTGMAGSVLSGRISYTFGLEGPSVTVDTACSSSLVAVHQAARALHAGECDLAVTAGVAVLADLGMFGEFGRHGGLSPDGRCKSFGAGADGTGWSEGAGVLLLERLSDARANGHHVHAVLCGSAVNSDGATNGLTAPNGRAQRAVIRAALADARLLPSEVDAVEAHGTGTRLGDPIEADALLGTYGQGRPEDQPLWLGSVKSNIGHAQAAAGMAGLIKMIEALRHGVLPRTLHAADPSPHIDWSAGAVRLLDEERPWTPAGRPRRAGVSSFGLSGTNAHVILGEAPAPVPAPEPETGPGAGTPEASAAPDVVPCLVSGRTAEALAGQARRLAAGLDARPGPDLLDIGRTLATTRSPLEHRAVVLAGDRAALTAGLAALAEGGRPAGLVRGEATGDAGLVFLFTGQGSQRAGMGRELHAAFPVFADAFDAVCARLDTGTGPGLRGLVLGDGADGGALDRTVHAQAGLFALEVALFRLLESWGTTPDHLIGHSVGELAAAHVAGVLSLDDACTLVAARGRLMEALPEGGAMLAVGTTEGALELPEGVCLAAVNGPGSLTVSGDAEAIGALEERLRGEGVRVKRLAVSHAFHSHLMEPMLAAFAEVAEELTYHPPALPVVSTLTGGPVTAGTLGDPRYWVRQVRETVRFAEAVSWTHRNGAGVFLELGPGGALAAATRETLAEAGAPTVAATLRPGRPEPETLLTAVAAAHTAGAAVDWRALFDGWGGRQTPLPTYAFQRDRYWVEPGTADAAAPAAATDDPATERFWNAVERADADLFAETVGLPGPDTVAPLLPALTRWRRDHTDRRRAAALRHRVTWRPLGGLTPAPADGRWLAVLPAGRGHDPLVASVPAALRDGGAEVTELPVDVLACDDRAKLAALLKDSAADGPYTGIVSLLGLEDAVAPGHPALSAGLAATVLLTQAAGDAGIEAPLWALTHGAVAVGPAERVGSPRQAALWGFGRVAALEHPGRWGGLIDLPDTLDGTSAALLATLLTGTTGEDQTALRPSGVFARRLAPAPAADSAAPWSPEGTVLVTGGTGALGARTARLLAERGAAHVVLAGRRGPRAPGMAELAAELAPATRVTAVVCDVTDRQAMAALLAEHDVRTVVHAAGVTGAEALETTGLDAFAAVLDAKVRGAEVLDALLRDPARVERFVLFSSVAGVWGSGGQSAYAAANAHLDALAERRRAAGLPATSIAWGPWDESGMAASDDVRDHLVRRGLRPMAPAPATAALAAALDHDETTLVVADVDWRRFAPAFQVSRPARLFAEIPEAAATAADSHAGGADGPGAVREDWARALAGLPARDRSARLTELVREETAAVLGHPAPDGVGVRTPFRDLGVDSLTAVELRDRLAARTGLTLPVGLVFDHSRPATLGEHLAARLGETAAPARAATAVRTPAADDDPVAVVGIGCRFPGGVRSPEDFWQLIARGEDAVTPFPTDRGWDLDALLDAAGDTRTAGSGAFLDDPAGFDAGMFGISPREALAMDPQQRLLLETAWEAADPRSGSHSAARYANNPVAALPPPPAPRGSTLRCAPGAKRTRSLRSLPRSAGCPYAALRDTKETWSLRSLPHSQQRGFPCAAHEEQAVNQLAGHSDWLGRMCPKPFLRCAPEAKTPGGSGMYIHDRCGCQP</sequence>
<keyword evidence="5" id="KW-0045">Antibiotic biosynthesis</keyword>
<dbReference type="Pfam" id="PF00698">
    <property type="entry name" value="Acyl_transf_1"/>
    <property type="match status" value="1"/>
</dbReference>
<name>A0ABX7ERJ3_9ACTN</name>
<dbReference type="InterPro" id="IPR020841">
    <property type="entry name" value="PKS_Beta-ketoAc_synthase_dom"/>
</dbReference>
<gene>
    <name evidence="11" type="ORF">G9U55_30290</name>
</gene>
<evidence type="ECO:0000256" key="3">
    <source>
        <dbReference type="ARBA" id="ARBA00022553"/>
    </source>
</evidence>
<evidence type="ECO:0000256" key="2">
    <source>
        <dbReference type="ARBA" id="ARBA00022450"/>
    </source>
</evidence>
<dbReference type="Pfam" id="PF18369">
    <property type="entry name" value="PKS_DE"/>
    <property type="match status" value="1"/>
</dbReference>
<dbReference type="InterPro" id="IPR016036">
    <property type="entry name" value="Malonyl_transacylase_ACP-bd"/>
</dbReference>
<protein>
    <submittedName>
        <fullName evidence="11">SDR family NAD(P)-dependent oxidoreductase</fullName>
    </submittedName>
</protein>
<feature type="domain" description="Carrier" evidence="9">
    <location>
        <begin position="1494"/>
        <end position="1569"/>
    </location>
</feature>
<accession>A0ABX7ERJ3</accession>
<dbReference type="SMART" id="SM01294">
    <property type="entry name" value="PKS_PP_betabranch"/>
    <property type="match status" value="1"/>
</dbReference>
<dbReference type="SMART" id="SM00822">
    <property type="entry name" value="PKS_KR"/>
    <property type="match status" value="1"/>
</dbReference>
<dbReference type="InterPro" id="IPR016039">
    <property type="entry name" value="Thiolase-like"/>
</dbReference>
<feature type="region of interest" description="Disordered" evidence="8">
    <location>
        <begin position="469"/>
        <end position="492"/>
    </location>
</feature>
<feature type="domain" description="Ketosynthase family 3 (KS3)" evidence="10">
    <location>
        <begin position="1589"/>
        <end position="1818"/>
    </location>
</feature>
<dbReference type="RefSeq" id="WP_203216766.1">
    <property type="nucleotide sequence ID" value="NZ_CP049946.1"/>
</dbReference>
<dbReference type="Proteomes" id="UP000596311">
    <property type="component" value="Plasmid unnamed"/>
</dbReference>
<evidence type="ECO:0000256" key="1">
    <source>
        <dbReference type="ARBA" id="ARBA00001957"/>
    </source>
</evidence>
<dbReference type="InterPro" id="IPR016035">
    <property type="entry name" value="Acyl_Trfase/lysoPLipase"/>
</dbReference>
<dbReference type="PANTHER" id="PTHR43775">
    <property type="entry name" value="FATTY ACID SYNTHASE"/>
    <property type="match status" value="1"/>
</dbReference>
<dbReference type="InterPro" id="IPR057326">
    <property type="entry name" value="KR_dom"/>
</dbReference>
<proteinExistence type="predicted"/>
<dbReference type="SUPFAM" id="SSF52151">
    <property type="entry name" value="FabD/lysophospholipase-like"/>
    <property type="match status" value="1"/>
</dbReference>
<dbReference type="InterPro" id="IPR018201">
    <property type="entry name" value="Ketoacyl_synth_AS"/>
</dbReference>
<dbReference type="InterPro" id="IPR006162">
    <property type="entry name" value="Ppantetheine_attach_site"/>
</dbReference>
<evidence type="ECO:0000313" key="12">
    <source>
        <dbReference type="Proteomes" id="UP000596311"/>
    </source>
</evidence>
<dbReference type="InterPro" id="IPR001227">
    <property type="entry name" value="Ac_transferase_dom_sf"/>
</dbReference>
<dbReference type="Pfam" id="PF00109">
    <property type="entry name" value="ketoacyl-synt"/>
    <property type="match status" value="2"/>
</dbReference>
<comment type="cofactor">
    <cofactor evidence="1">
        <name>pantetheine 4'-phosphate</name>
        <dbReference type="ChEBI" id="CHEBI:47942"/>
    </cofactor>
</comment>
<keyword evidence="7" id="KW-0012">Acyltransferase</keyword>
<evidence type="ECO:0000259" key="9">
    <source>
        <dbReference type="PROSITE" id="PS50075"/>
    </source>
</evidence>
<dbReference type="InterPro" id="IPR014031">
    <property type="entry name" value="Ketoacyl_synth_C"/>
</dbReference>
<dbReference type="SUPFAM" id="SSF53901">
    <property type="entry name" value="Thiolase-like"/>
    <property type="match status" value="2"/>
</dbReference>
<dbReference type="InterPro" id="IPR014030">
    <property type="entry name" value="Ketoacyl_synth_N"/>
</dbReference>
<dbReference type="EMBL" id="CP049946">
    <property type="protein sequence ID" value="QRF06481.1"/>
    <property type="molecule type" value="Genomic_DNA"/>
</dbReference>
<dbReference type="NCBIfam" id="NF045894">
    <property type="entry name" value="PKS_plus_SDR"/>
    <property type="match status" value="1"/>
</dbReference>
<organism evidence="11 12">
    <name type="scientific">Streptomyces koyangensis</name>
    <dbReference type="NCBI Taxonomy" id="188770"/>
    <lineage>
        <taxon>Bacteria</taxon>
        <taxon>Bacillati</taxon>
        <taxon>Actinomycetota</taxon>
        <taxon>Actinomycetes</taxon>
        <taxon>Kitasatosporales</taxon>
        <taxon>Streptomycetaceae</taxon>
        <taxon>Streptomyces</taxon>
        <taxon>Streptomyces aurantiacus group</taxon>
    </lineage>
</organism>
<evidence type="ECO:0000256" key="5">
    <source>
        <dbReference type="ARBA" id="ARBA00023194"/>
    </source>
</evidence>
<dbReference type="PROSITE" id="PS52004">
    <property type="entry name" value="KS3_2"/>
    <property type="match status" value="2"/>
</dbReference>
<dbReference type="PANTHER" id="PTHR43775:SF51">
    <property type="entry name" value="INACTIVE PHENOLPHTHIOCEROL SYNTHESIS POLYKETIDE SYNTHASE TYPE I PKS1-RELATED"/>
    <property type="match status" value="1"/>
</dbReference>
<dbReference type="PROSITE" id="PS00606">
    <property type="entry name" value="KS3_1"/>
    <property type="match status" value="1"/>
</dbReference>
<dbReference type="CDD" id="cd08952">
    <property type="entry name" value="KR_1_SDR_x"/>
    <property type="match status" value="1"/>
</dbReference>
<dbReference type="InterPro" id="IPR014043">
    <property type="entry name" value="Acyl_transferase_dom"/>
</dbReference>
<dbReference type="Gene3D" id="3.40.47.10">
    <property type="match status" value="2"/>
</dbReference>
<dbReference type="SUPFAM" id="SSF101173">
    <property type="entry name" value="Docking domain B of the erythromycin polyketide synthase (DEBS)"/>
    <property type="match status" value="1"/>
</dbReference>
<keyword evidence="6" id="KW-0511">Multifunctional enzyme</keyword>
<dbReference type="InterPro" id="IPR020806">
    <property type="entry name" value="PKS_PP-bd"/>
</dbReference>
<dbReference type="InterPro" id="IPR032821">
    <property type="entry name" value="PKS_assoc"/>
</dbReference>
<evidence type="ECO:0000259" key="10">
    <source>
        <dbReference type="PROSITE" id="PS52004"/>
    </source>
</evidence>
<dbReference type="PROSITE" id="PS50075">
    <property type="entry name" value="CARRIER"/>
    <property type="match status" value="1"/>
</dbReference>
<dbReference type="SUPFAM" id="SSF47336">
    <property type="entry name" value="ACP-like"/>
    <property type="match status" value="1"/>
</dbReference>
<dbReference type="InterPro" id="IPR041618">
    <property type="entry name" value="PKS_DE"/>
</dbReference>
<evidence type="ECO:0000256" key="8">
    <source>
        <dbReference type="SAM" id="MobiDB-lite"/>
    </source>
</evidence>
<keyword evidence="2" id="KW-0596">Phosphopantetheine</keyword>
<dbReference type="Gene3D" id="3.40.366.10">
    <property type="entry name" value="Malonyl-Coenzyme A Acyl Carrier Protein, domain 2"/>
    <property type="match status" value="1"/>
</dbReference>
<dbReference type="Pfam" id="PF16197">
    <property type="entry name" value="KAsynt_C_assoc"/>
    <property type="match status" value="1"/>
</dbReference>
<dbReference type="InterPro" id="IPR036291">
    <property type="entry name" value="NAD(P)-bd_dom_sf"/>
</dbReference>
<dbReference type="SMART" id="SM00823">
    <property type="entry name" value="PKS_PP"/>
    <property type="match status" value="1"/>
</dbReference>
<reference evidence="11 12" key="1">
    <citation type="submission" date="2020-03" db="EMBL/GenBank/DDBJ databases">
        <title>Genome mining and metabolic profiling illuminate the polycyclic tetramate macrolactams from Streptomyces koyangensis SCSIO 5802.</title>
        <authorList>
            <person name="Ding W."/>
        </authorList>
    </citation>
    <scope>NUCLEOTIDE SEQUENCE [LARGE SCALE GENOMIC DNA]</scope>
    <source>
        <strain evidence="11 12">SCSIO 5802</strain>
        <plasmid evidence="11 12">unnamed</plasmid>
    </source>
</reference>
<dbReference type="Pfam" id="PF02801">
    <property type="entry name" value="Ketoacyl-synt_C"/>
    <property type="match status" value="1"/>
</dbReference>
<dbReference type="InterPro" id="IPR036736">
    <property type="entry name" value="ACP-like_sf"/>
</dbReference>
<dbReference type="PROSITE" id="PS00012">
    <property type="entry name" value="PHOSPHOPANTETHEINE"/>
    <property type="match status" value="1"/>
</dbReference>
<evidence type="ECO:0000256" key="7">
    <source>
        <dbReference type="ARBA" id="ARBA00023315"/>
    </source>
</evidence>
<dbReference type="Gene3D" id="3.40.50.720">
    <property type="entry name" value="NAD(P)-binding Rossmann-like Domain"/>
    <property type="match status" value="1"/>
</dbReference>
<dbReference type="InterPro" id="IPR013968">
    <property type="entry name" value="PKS_KR"/>
</dbReference>
<dbReference type="Gene3D" id="1.10.1200.10">
    <property type="entry name" value="ACP-like"/>
    <property type="match status" value="1"/>
</dbReference>
<keyword evidence="11" id="KW-0614">Plasmid</keyword>
<dbReference type="Pfam" id="PF08659">
    <property type="entry name" value="KR"/>
    <property type="match status" value="1"/>
</dbReference>
<geneLocation type="plasmid" evidence="11 12">
    <name>unnamed</name>
</geneLocation>
<dbReference type="Gene3D" id="3.30.70.3290">
    <property type="match status" value="1"/>
</dbReference>
<dbReference type="CDD" id="cd00833">
    <property type="entry name" value="PKS"/>
    <property type="match status" value="1"/>
</dbReference>
<dbReference type="Pfam" id="PF00550">
    <property type="entry name" value="PP-binding"/>
    <property type="match status" value="1"/>
</dbReference>
<dbReference type="SMART" id="SM00827">
    <property type="entry name" value="PKS_AT"/>
    <property type="match status" value="1"/>
</dbReference>
<dbReference type="InterPro" id="IPR009081">
    <property type="entry name" value="PP-bd_ACP"/>
</dbReference>
<evidence type="ECO:0000256" key="4">
    <source>
        <dbReference type="ARBA" id="ARBA00022679"/>
    </source>
</evidence>
<evidence type="ECO:0000313" key="11">
    <source>
        <dbReference type="EMBL" id="QRF06481.1"/>
    </source>
</evidence>
<dbReference type="SUPFAM" id="SSF51735">
    <property type="entry name" value="NAD(P)-binding Rossmann-fold domains"/>
    <property type="match status" value="2"/>
</dbReference>
<dbReference type="InterPro" id="IPR050091">
    <property type="entry name" value="PKS_NRPS_Biosynth_Enz"/>
</dbReference>
<feature type="compositionally biased region" description="Low complexity" evidence="8">
    <location>
        <begin position="480"/>
        <end position="489"/>
    </location>
</feature>
<feature type="region of interest" description="Disordered" evidence="8">
    <location>
        <begin position="1"/>
        <end position="22"/>
    </location>
</feature>